<feature type="compositionally biased region" description="Low complexity" evidence="1">
    <location>
        <begin position="30"/>
        <end position="46"/>
    </location>
</feature>
<feature type="region of interest" description="Disordered" evidence="1">
    <location>
        <begin position="466"/>
        <end position="499"/>
    </location>
</feature>
<evidence type="ECO:0000313" key="2">
    <source>
        <dbReference type="EMBL" id="KAF0695814.1"/>
    </source>
</evidence>
<feature type="region of interest" description="Disordered" evidence="1">
    <location>
        <begin position="314"/>
        <end position="417"/>
    </location>
</feature>
<dbReference type="AlphaFoldDB" id="A0A485KYY3"/>
<protein>
    <submittedName>
        <fullName evidence="3">Aste57867_13411 protein</fullName>
    </submittedName>
</protein>
<feature type="compositionally biased region" description="Low complexity" evidence="1">
    <location>
        <begin position="476"/>
        <end position="485"/>
    </location>
</feature>
<keyword evidence="4" id="KW-1185">Reference proteome</keyword>
<feature type="region of interest" description="Disordered" evidence="1">
    <location>
        <begin position="94"/>
        <end position="114"/>
    </location>
</feature>
<name>A0A485KYY3_9STRA</name>
<feature type="region of interest" description="Disordered" evidence="1">
    <location>
        <begin position="1"/>
        <end position="74"/>
    </location>
</feature>
<organism evidence="3 4">
    <name type="scientific">Aphanomyces stellatus</name>
    <dbReference type="NCBI Taxonomy" id="120398"/>
    <lineage>
        <taxon>Eukaryota</taxon>
        <taxon>Sar</taxon>
        <taxon>Stramenopiles</taxon>
        <taxon>Oomycota</taxon>
        <taxon>Saprolegniomycetes</taxon>
        <taxon>Saprolegniales</taxon>
        <taxon>Verrucalvaceae</taxon>
        <taxon>Aphanomyces</taxon>
    </lineage>
</organism>
<evidence type="ECO:0000313" key="4">
    <source>
        <dbReference type="Proteomes" id="UP000332933"/>
    </source>
</evidence>
<feature type="compositionally biased region" description="Basic residues" evidence="1">
    <location>
        <begin position="1"/>
        <end position="13"/>
    </location>
</feature>
<feature type="compositionally biased region" description="Basic and acidic residues" evidence="1">
    <location>
        <begin position="346"/>
        <end position="365"/>
    </location>
</feature>
<dbReference type="Proteomes" id="UP000332933">
    <property type="component" value="Unassembled WGS sequence"/>
</dbReference>
<proteinExistence type="predicted"/>
<dbReference type="EMBL" id="CAADRA010005470">
    <property type="protein sequence ID" value="VFT90250.1"/>
    <property type="molecule type" value="Genomic_DNA"/>
</dbReference>
<reference evidence="2" key="2">
    <citation type="submission" date="2019-06" db="EMBL/GenBank/DDBJ databases">
        <title>Genomics analysis of Aphanomyces spp. identifies a new class of oomycete effector associated with host adaptation.</title>
        <authorList>
            <person name="Gaulin E."/>
        </authorList>
    </citation>
    <scope>NUCLEOTIDE SEQUENCE</scope>
    <source>
        <strain evidence="2">CBS 578.67</strain>
    </source>
</reference>
<gene>
    <name evidence="3" type="primary">Aste57867_13411</name>
    <name evidence="2" type="ORF">As57867_013361</name>
    <name evidence="3" type="ORF">ASTE57867_13411</name>
</gene>
<dbReference type="EMBL" id="VJMH01005449">
    <property type="protein sequence ID" value="KAF0695814.1"/>
    <property type="molecule type" value="Genomic_DNA"/>
</dbReference>
<evidence type="ECO:0000256" key="1">
    <source>
        <dbReference type="SAM" id="MobiDB-lite"/>
    </source>
</evidence>
<reference evidence="3 4" key="1">
    <citation type="submission" date="2019-03" db="EMBL/GenBank/DDBJ databases">
        <authorList>
            <person name="Gaulin E."/>
            <person name="Dumas B."/>
        </authorList>
    </citation>
    <scope>NUCLEOTIDE SEQUENCE [LARGE SCALE GENOMIC DNA]</scope>
    <source>
        <strain evidence="3">CBS 568.67</strain>
    </source>
</reference>
<sequence>MKRGRGRKRRVGNRVRNEHGRFTKDPPRTSSVSSSSQAAPSAVDADGPGIQDDVPTPTEQHLPMEEKRKPSTAKIQTPVVPVVAVAPLISEVGDEPRPPAEIAPVQRTNSPEIGPTVTASTVSATATMANAVATISPSATRASGLPPMKAILSQCRRLAYAPPSSPSACDERLSVNTAVAVVVPAAAPMPAIVIMEGCGALAAGGDEAVMVVAPENLPTVQSFLSQYKTRGIPRLGTDVPVARASDTLVAPPLPPPELEAAKAPDNILPPLGAAGRLVALPLPSLLGHHPDQLIKKKETADVAIAATDKERLTSVRSRQEEVDQVKPRHDVDDDDSSDTRRRTRHRRDEDTTHPRPEKRMRREASTESQSGGHSRRRGCSPPRSSSRHTSSRTDDDDVRQISTRCADRPINARSPDDTTIATLSAKVNHMERMWRQERRAAADAMAALVVKVTALENAVAQGLRRTRWLTREETNARSSPPSSASSRDRRSADHRTCAA</sequence>
<feature type="compositionally biased region" description="Basic and acidic residues" evidence="1">
    <location>
        <begin position="486"/>
        <end position="499"/>
    </location>
</feature>
<feature type="compositionally biased region" description="Basic and acidic residues" evidence="1">
    <location>
        <begin position="15"/>
        <end position="27"/>
    </location>
</feature>
<accession>A0A485KYY3</accession>
<feature type="compositionally biased region" description="Basic and acidic residues" evidence="1">
    <location>
        <begin position="314"/>
        <end position="331"/>
    </location>
</feature>
<evidence type="ECO:0000313" key="3">
    <source>
        <dbReference type="EMBL" id="VFT90250.1"/>
    </source>
</evidence>